<comment type="similarity">
    <text evidence="1">Belongs to the cycloisomerase 2 family.</text>
</comment>
<evidence type="ECO:0000313" key="2">
    <source>
        <dbReference type="EMBL" id="ANU74321.1"/>
    </source>
</evidence>
<dbReference type="KEGG" id="byl:A4V09_00130"/>
<dbReference type="Gene3D" id="2.130.10.10">
    <property type="entry name" value="YVTN repeat-like/Quinoprotein amine dehydrogenase"/>
    <property type="match status" value="1"/>
</dbReference>
<keyword evidence="3" id="KW-1185">Reference proteome</keyword>
<accession>A0A1C7I400</accession>
<dbReference type="SUPFAM" id="SSF51004">
    <property type="entry name" value="C-terminal (heme d1) domain of cytochrome cd1-nitrite reductase"/>
    <property type="match status" value="1"/>
</dbReference>
<organism evidence="2 3">
    <name type="scientific">Blautia pseudococcoides</name>
    <dbReference type="NCBI Taxonomy" id="1796616"/>
    <lineage>
        <taxon>Bacteria</taxon>
        <taxon>Bacillati</taxon>
        <taxon>Bacillota</taxon>
        <taxon>Clostridia</taxon>
        <taxon>Lachnospirales</taxon>
        <taxon>Lachnospiraceae</taxon>
        <taxon>Blautia</taxon>
    </lineage>
</organism>
<gene>
    <name evidence="2" type="ORF">A4V09_00130</name>
</gene>
<dbReference type="AlphaFoldDB" id="A0A1C7I400"/>
<dbReference type="RefSeq" id="WP_065540557.1">
    <property type="nucleotide sequence ID" value="NZ_CP015405.2"/>
</dbReference>
<dbReference type="Pfam" id="PF10282">
    <property type="entry name" value="Lactonase"/>
    <property type="match status" value="1"/>
</dbReference>
<name>A0A1C7I400_9FIRM</name>
<sequence>MGKINGFIGTYASENSKGVYRFTFDTVSGTLGKPELFYEARDAKWISLYKNIMAVPVAKHAWAGICLLDISGGKAEFLGEVLAEKHTPCYILQDETHVYTANYHEGLVMIYEKRQGQRDALCPVKKIVTAPRAGCHQILFHGPLMLVPCLTLDRILCYDRTRNFEKTGELLFPENSGPRHGIFNRAHSKFWVVSEWSNEVYYFAVKEDKFQLKETFPLLQREAGAAAAVRLSGDERFLYISLRGADQIAVLAVEAEHLNLVERVSSQGEHPRDFILSSDGQFVLTVNRSRGGLVSMKRDLKSGKIVKIIGQTDIPQGVSVTLV</sequence>
<dbReference type="GO" id="GO:0017057">
    <property type="term" value="F:6-phosphogluconolactonase activity"/>
    <property type="evidence" value="ECO:0007669"/>
    <property type="project" value="TreeGrafter"/>
</dbReference>
<evidence type="ECO:0000256" key="1">
    <source>
        <dbReference type="ARBA" id="ARBA00005564"/>
    </source>
</evidence>
<dbReference type="STRING" id="1796616.A4V09_00130"/>
<proteinExistence type="inferred from homology"/>
<evidence type="ECO:0000313" key="3">
    <source>
        <dbReference type="Proteomes" id="UP000092574"/>
    </source>
</evidence>
<dbReference type="InterPro" id="IPR015943">
    <property type="entry name" value="WD40/YVTN_repeat-like_dom_sf"/>
</dbReference>
<evidence type="ECO:0008006" key="4">
    <source>
        <dbReference type="Google" id="ProtNLM"/>
    </source>
</evidence>
<dbReference type="PANTHER" id="PTHR30344:SF1">
    <property type="entry name" value="6-PHOSPHOGLUCONOLACTONASE"/>
    <property type="match status" value="1"/>
</dbReference>
<dbReference type="Proteomes" id="UP000092574">
    <property type="component" value="Chromosome"/>
</dbReference>
<reference evidence="2" key="1">
    <citation type="submission" date="2017-04" db="EMBL/GenBank/DDBJ databases">
        <title>Complete Genome Sequences of Twelve Strains of a Stable Defined Moderately Diverse Mouse Microbiota 2 (sDMDMm2).</title>
        <authorList>
            <person name="Uchimura Y."/>
            <person name="Wyss M."/>
            <person name="Brugiroux S."/>
            <person name="Limenitakis J.P."/>
            <person name="Stecher B."/>
            <person name="McCoy K.D."/>
            <person name="Macpherson A.J."/>
        </authorList>
    </citation>
    <scope>NUCLEOTIDE SEQUENCE</scope>
    <source>
        <strain evidence="2">YL58</strain>
    </source>
</reference>
<dbReference type="InterPro" id="IPR019405">
    <property type="entry name" value="Lactonase_7-beta_prop"/>
</dbReference>
<dbReference type="PANTHER" id="PTHR30344">
    <property type="entry name" value="6-PHOSPHOGLUCONOLACTONASE-RELATED"/>
    <property type="match status" value="1"/>
</dbReference>
<dbReference type="EMBL" id="CP015405">
    <property type="protein sequence ID" value="ANU74321.1"/>
    <property type="molecule type" value="Genomic_DNA"/>
</dbReference>
<protein>
    <recommendedName>
        <fullName evidence="4">6-phosphogluconolactonase</fullName>
    </recommendedName>
</protein>
<dbReference type="InterPro" id="IPR011048">
    <property type="entry name" value="Haem_d1_sf"/>
</dbReference>
<dbReference type="OrthoDB" id="9790815at2"/>
<dbReference type="InterPro" id="IPR050282">
    <property type="entry name" value="Cycloisomerase_2"/>
</dbReference>